<dbReference type="OrthoDB" id="4480078at2759"/>
<dbReference type="STRING" id="1858805.M5GG49"/>
<evidence type="ECO:0000256" key="2">
    <source>
        <dbReference type="SAM" id="SignalP"/>
    </source>
</evidence>
<accession>M5GG49</accession>
<feature type="signal peptide" evidence="2">
    <location>
        <begin position="1"/>
        <end position="19"/>
    </location>
</feature>
<reference evidence="3 4" key="1">
    <citation type="journal article" date="2012" name="Science">
        <title>The Paleozoic origin of enzymatic lignin decomposition reconstructed from 31 fungal genomes.</title>
        <authorList>
            <person name="Floudas D."/>
            <person name="Binder M."/>
            <person name="Riley R."/>
            <person name="Barry K."/>
            <person name="Blanchette R.A."/>
            <person name="Henrissat B."/>
            <person name="Martinez A.T."/>
            <person name="Otillar R."/>
            <person name="Spatafora J.W."/>
            <person name="Yadav J.S."/>
            <person name="Aerts A."/>
            <person name="Benoit I."/>
            <person name="Boyd A."/>
            <person name="Carlson A."/>
            <person name="Copeland A."/>
            <person name="Coutinho P.M."/>
            <person name="de Vries R.P."/>
            <person name="Ferreira P."/>
            <person name="Findley K."/>
            <person name="Foster B."/>
            <person name="Gaskell J."/>
            <person name="Glotzer D."/>
            <person name="Gorecki P."/>
            <person name="Heitman J."/>
            <person name="Hesse C."/>
            <person name="Hori C."/>
            <person name="Igarashi K."/>
            <person name="Jurgens J.A."/>
            <person name="Kallen N."/>
            <person name="Kersten P."/>
            <person name="Kohler A."/>
            <person name="Kuees U."/>
            <person name="Kumar T.K.A."/>
            <person name="Kuo A."/>
            <person name="LaButti K."/>
            <person name="Larrondo L.F."/>
            <person name="Lindquist E."/>
            <person name="Ling A."/>
            <person name="Lombard V."/>
            <person name="Lucas S."/>
            <person name="Lundell T."/>
            <person name="Martin R."/>
            <person name="McLaughlin D.J."/>
            <person name="Morgenstern I."/>
            <person name="Morin E."/>
            <person name="Murat C."/>
            <person name="Nagy L.G."/>
            <person name="Nolan M."/>
            <person name="Ohm R.A."/>
            <person name="Patyshakuliyeva A."/>
            <person name="Rokas A."/>
            <person name="Ruiz-Duenas F.J."/>
            <person name="Sabat G."/>
            <person name="Salamov A."/>
            <person name="Samejima M."/>
            <person name="Schmutz J."/>
            <person name="Slot J.C."/>
            <person name="St John F."/>
            <person name="Stenlid J."/>
            <person name="Sun H."/>
            <person name="Sun S."/>
            <person name="Syed K."/>
            <person name="Tsang A."/>
            <person name="Wiebenga A."/>
            <person name="Young D."/>
            <person name="Pisabarro A."/>
            <person name="Eastwood D.C."/>
            <person name="Martin F."/>
            <person name="Cullen D."/>
            <person name="Grigoriev I.V."/>
            <person name="Hibbett D.S."/>
        </authorList>
    </citation>
    <scope>NUCLEOTIDE SEQUENCE [LARGE SCALE GENOMIC DNA]</scope>
    <source>
        <strain evidence="3 4">DJM-731 SS1</strain>
    </source>
</reference>
<dbReference type="HOGENOM" id="CLU_074380_0_0_1"/>
<evidence type="ECO:0000256" key="1">
    <source>
        <dbReference type="SAM" id="MobiDB-lite"/>
    </source>
</evidence>
<keyword evidence="4" id="KW-1185">Reference proteome</keyword>
<evidence type="ECO:0000313" key="4">
    <source>
        <dbReference type="Proteomes" id="UP000030653"/>
    </source>
</evidence>
<keyword evidence="2" id="KW-0732">Signal</keyword>
<gene>
    <name evidence="3" type="ORF">DACRYDRAFT_114190</name>
</gene>
<protein>
    <submittedName>
        <fullName evidence="3">Uncharacterized protein</fullName>
    </submittedName>
</protein>
<dbReference type="Proteomes" id="UP000030653">
    <property type="component" value="Unassembled WGS sequence"/>
</dbReference>
<feature type="region of interest" description="Disordered" evidence="1">
    <location>
        <begin position="160"/>
        <end position="199"/>
    </location>
</feature>
<name>M5GG49_DACPD</name>
<feature type="chain" id="PRO_5004067737" evidence="2">
    <location>
        <begin position="20"/>
        <end position="314"/>
    </location>
</feature>
<dbReference type="GeneID" id="63684836"/>
<dbReference type="EMBL" id="JH795857">
    <property type="protein sequence ID" value="EJU04868.1"/>
    <property type="molecule type" value="Genomic_DNA"/>
</dbReference>
<feature type="compositionally biased region" description="Low complexity" evidence="1">
    <location>
        <begin position="160"/>
        <end position="186"/>
    </location>
</feature>
<sequence>MSRLVRTILFLSPLPFAGAVVYTYASRKLAKDFPDIPIQQLPEGSFTRRIMEESSARGLARWGREGSGDKDRPLYAAYTDIYQTTIPRSSLESYGARLLEGPLSRKAYETDSFTHAFLNSGLMSRHRRLMSTKRDEREQRGVFEPGQEAMGGTMWVLRSTAGDSSAPTAPSTTAAQRQSALDSLPPDVQPPSSVPSATGAPNGIGSTVFFWRMPASIVSTCDTLASYGYPWRFMLGGYHELLVEEAQAPSAKTEAGAGAGAGADEPMLRVTFTSAHVYERLQGDGKTIPGFGRAMHALFGRALLASAKRRIESC</sequence>
<dbReference type="AlphaFoldDB" id="M5GG49"/>
<proteinExistence type="predicted"/>
<organism evidence="3 4">
    <name type="scientific">Dacryopinax primogenitus (strain DJM 731)</name>
    <name type="common">Brown rot fungus</name>
    <dbReference type="NCBI Taxonomy" id="1858805"/>
    <lineage>
        <taxon>Eukaryota</taxon>
        <taxon>Fungi</taxon>
        <taxon>Dikarya</taxon>
        <taxon>Basidiomycota</taxon>
        <taxon>Agaricomycotina</taxon>
        <taxon>Dacrymycetes</taxon>
        <taxon>Dacrymycetales</taxon>
        <taxon>Dacrymycetaceae</taxon>
        <taxon>Dacryopinax</taxon>
    </lineage>
</organism>
<evidence type="ECO:0000313" key="3">
    <source>
        <dbReference type="EMBL" id="EJU04868.1"/>
    </source>
</evidence>
<dbReference type="RefSeq" id="XP_040631762.1">
    <property type="nucleotide sequence ID" value="XM_040769774.1"/>
</dbReference>